<dbReference type="EMBL" id="CAJVCH010563308">
    <property type="protein sequence ID" value="CAG7832051.1"/>
    <property type="molecule type" value="Genomic_DNA"/>
</dbReference>
<feature type="domain" description="Ig-like" evidence="13">
    <location>
        <begin position="135"/>
        <end position="225"/>
    </location>
</feature>
<comment type="subcellular location">
    <subcellularLocation>
        <location evidence="1">Membrane</location>
        <topology evidence="1">Single-pass membrane protein</topology>
    </subcellularLocation>
</comment>
<dbReference type="InterPro" id="IPR003599">
    <property type="entry name" value="Ig_sub"/>
</dbReference>
<dbReference type="Pfam" id="PF13927">
    <property type="entry name" value="Ig_3"/>
    <property type="match status" value="3"/>
</dbReference>
<evidence type="ECO:0000256" key="12">
    <source>
        <dbReference type="SAM" id="SignalP"/>
    </source>
</evidence>
<sequence length="1356" mass="148571">MKSCDLLLQLLRIAWIWILCSGFGGYTVQGQYRSPRITEHPKDVLVKKNEPTTLNCKAEGKPDPIIEWYKDGELLNNSPSNDGRRIFLPGGDLFFLSVSDGKKESDSGTYWCIARNQVGNVRSRNATLQVGVIRDDFRALPQNTRVLVGETVTLKCQPPKGSPEPQVLWQKNGQTVETRLASSRLQSADGGNLIIKDARATDAGRYQCVAINIAGSRTSPEVLLSVHQKPYFTREPEDVTVLVGDAATFYCQVEGMPEPEVQWYRQDAGMPNGRADRIDGGLRIKDTRPEDEGLYFCQASNDLGSVRASALLSVHSRPKFLVKPKESVRVGLNGVAKFECSASGNPTPTTYWRKEGSQELFFPSSSYGRLHISPEGTLRIQGVKKEDSGIYVCSALSPAGSRDAEARLEVTSQEQTPPPIILIGPSNQTLPLKSMASVPCEVVGTPVPVIKWLKDGMELASQSERITISPNGTLQINDLRASDSGQYTCVASSVSGETSASGSLSVESPTNPNIAFRRTNPSLLPPAPAQPMVVNETQPTSITLSWTWTAKQAPTRSQHYLGFTLETFSPDLQTGWVNVGHRLYQTARPGDVIVHTVEGLKPDTSYMFLVRSENPEGFSAPSPASTMIKTRASTRRPDQEDIDEEEARNQLATSDIELINAEPASSTSIRISWKVAKSSLKYIDGYYIRYREISAGQSFKGYNILTVVAQKSDLGTYSHVIPNVKKFMQYDVFVSPFFKSVEGQPSNSKSVITSEDKPSAPPQNLLGKMMNETAASVKWSPPLPPHHNGVLTGYSVEVRGNDSRIHAEMDFGANISSIVLNNLTLGRVYLVRVCAFTSVGSGPYSPPLTITMDPLSLDLVNGNGHNGVTAEEGASQILKEVWFIILMGCLLFIFLLLLIIILYTRRKSHGKKDHISSVVVAPHTDSQFVSGKQSLWIDQRWRPTETSDKDSNRSEAKLLSNHIHPNGDMLTTEATDYAEVDPQNLTTFYNNSNKGQMMLGPQPDLTPYATTTLIQQRRPNYDPLPGNGLGVTLGKNLADSGIRDSDQFSSGRSKLSMASNNFSKFKSSHSSPSPSPSAPMKMMPMSSRMGGCYPSPGPNRSHLVPMEQPMHHAYAYNGTHNHLPHHGNSHANENLYHIGEIFAPNKSASVSNGFSEAVYQSGDPEDSNFLPQQTMCPLIDREIQSSLPSLASDSTSCNLYAEADDVIPQSSSQGNSYIINSGCNGIMTAGRNGGVGGPVKNSRSTSPAYSSDSFNSGKSGNKRFYNKSNKKKFDNNCKSLERRHLAPLLPGRNPEDAVSYPRPCYPELNGFQKLARFPRPTVSQSHLDNEFPEWEHDNGTTVAAVKLAKSLKESNA</sequence>
<keyword evidence="16" id="KW-1185">Reference proteome</keyword>
<evidence type="ECO:0000256" key="9">
    <source>
        <dbReference type="ARBA" id="ARBA00023319"/>
    </source>
</evidence>
<dbReference type="PANTHER" id="PTHR44170">
    <property type="entry name" value="PROTEIN SIDEKICK"/>
    <property type="match status" value="1"/>
</dbReference>
<dbReference type="FunFam" id="2.60.40.10:FF:000032">
    <property type="entry name" value="palladin isoform X1"/>
    <property type="match status" value="1"/>
</dbReference>
<dbReference type="OrthoDB" id="428111at2759"/>
<evidence type="ECO:0000256" key="7">
    <source>
        <dbReference type="ARBA" id="ARBA00023136"/>
    </source>
</evidence>
<feature type="transmembrane region" description="Helical" evidence="11">
    <location>
        <begin position="881"/>
        <end position="903"/>
    </location>
</feature>
<feature type="chain" id="PRO_5035208546" evidence="12">
    <location>
        <begin position="23"/>
        <end position="1356"/>
    </location>
</feature>
<dbReference type="GO" id="GO:0098609">
    <property type="term" value="P:cell-cell adhesion"/>
    <property type="evidence" value="ECO:0007669"/>
    <property type="project" value="TreeGrafter"/>
</dbReference>
<dbReference type="FunFam" id="2.60.40.10:FF:000026">
    <property type="entry name" value="roundabout homolog 2 isoform X1"/>
    <property type="match status" value="1"/>
</dbReference>
<evidence type="ECO:0000256" key="8">
    <source>
        <dbReference type="ARBA" id="ARBA00023157"/>
    </source>
</evidence>
<evidence type="ECO:0000313" key="15">
    <source>
        <dbReference type="EMBL" id="CAG7832051.1"/>
    </source>
</evidence>
<feature type="domain" description="Fibronectin type-III" evidence="14">
    <location>
        <begin position="527"/>
        <end position="633"/>
    </location>
</feature>
<dbReference type="InterPro" id="IPR003598">
    <property type="entry name" value="Ig_sub2"/>
</dbReference>
<evidence type="ECO:0000313" key="16">
    <source>
        <dbReference type="Proteomes" id="UP000708208"/>
    </source>
</evidence>
<feature type="region of interest" description="Disordered" evidence="10">
    <location>
        <begin position="1062"/>
        <end position="1083"/>
    </location>
</feature>
<dbReference type="GO" id="GO:0005886">
    <property type="term" value="C:plasma membrane"/>
    <property type="evidence" value="ECO:0007669"/>
    <property type="project" value="TreeGrafter"/>
</dbReference>
<dbReference type="CDD" id="cd00063">
    <property type="entry name" value="FN3"/>
    <property type="match status" value="3"/>
</dbReference>
<dbReference type="InterPro" id="IPR003961">
    <property type="entry name" value="FN3_dom"/>
</dbReference>
<dbReference type="SMART" id="SM00408">
    <property type="entry name" value="IGc2"/>
    <property type="match status" value="5"/>
</dbReference>
<gene>
    <name evidence="15" type="ORF">AFUS01_LOCUS41761</name>
</gene>
<dbReference type="PROSITE" id="PS50853">
    <property type="entry name" value="FN3"/>
    <property type="match status" value="3"/>
</dbReference>
<evidence type="ECO:0000256" key="11">
    <source>
        <dbReference type="SAM" id="Phobius"/>
    </source>
</evidence>
<evidence type="ECO:0000259" key="14">
    <source>
        <dbReference type="PROSITE" id="PS50853"/>
    </source>
</evidence>
<evidence type="ECO:0000256" key="2">
    <source>
        <dbReference type="ARBA" id="ARBA00006692"/>
    </source>
</evidence>
<dbReference type="FunFam" id="2.60.40.10:FF:000008">
    <property type="entry name" value="roundabout homolog 2 isoform X2"/>
    <property type="match status" value="2"/>
</dbReference>
<feature type="compositionally biased region" description="Basic residues" evidence="10">
    <location>
        <begin position="1260"/>
        <end position="1270"/>
    </location>
</feature>
<dbReference type="FunFam" id="2.60.40.10:FF:000080">
    <property type="entry name" value="Myosin light chain kinase, smooth muscle"/>
    <property type="match status" value="1"/>
</dbReference>
<feature type="region of interest" description="Disordered" evidence="10">
    <location>
        <begin position="1234"/>
        <end position="1271"/>
    </location>
</feature>
<feature type="domain" description="Ig-like" evidence="13">
    <location>
        <begin position="318"/>
        <end position="411"/>
    </location>
</feature>
<dbReference type="SMART" id="SM00060">
    <property type="entry name" value="FN3"/>
    <property type="match status" value="3"/>
</dbReference>
<feature type="compositionally biased region" description="Polar residues" evidence="10">
    <location>
        <begin position="1241"/>
        <end position="1259"/>
    </location>
</feature>
<keyword evidence="4 12" id="KW-0732">Signal</keyword>
<dbReference type="GO" id="GO:0007411">
    <property type="term" value="P:axon guidance"/>
    <property type="evidence" value="ECO:0007669"/>
    <property type="project" value="TreeGrafter"/>
</dbReference>
<feature type="domain" description="Fibronectin type-III" evidence="14">
    <location>
        <begin position="761"/>
        <end position="855"/>
    </location>
</feature>
<dbReference type="SMART" id="SM00406">
    <property type="entry name" value="IGv"/>
    <property type="match status" value="4"/>
</dbReference>
<dbReference type="SMART" id="SM00409">
    <property type="entry name" value="IG"/>
    <property type="match status" value="5"/>
</dbReference>
<dbReference type="InterPro" id="IPR013106">
    <property type="entry name" value="Ig_V-set"/>
</dbReference>
<feature type="domain" description="Ig-like" evidence="13">
    <location>
        <begin position="230"/>
        <end position="313"/>
    </location>
</feature>
<keyword evidence="8" id="KW-1015">Disulfide bond</keyword>
<evidence type="ECO:0000256" key="1">
    <source>
        <dbReference type="ARBA" id="ARBA00004167"/>
    </source>
</evidence>
<keyword evidence="3 11" id="KW-0812">Transmembrane</keyword>
<evidence type="ECO:0000256" key="6">
    <source>
        <dbReference type="ARBA" id="ARBA00022989"/>
    </source>
</evidence>
<feature type="domain" description="Ig-like" evidence="13">
    <location>
        <begin position="35"/>
        <end position="129"/>
    </location>
</feature>
<keyword evidence="7 11" id="KW-0472">Membrane</keyword>
<dbReference type="PROSITE" id="PS50835">
    <property type="entry name" value="IG_LIKE"/>
    <property type="match status" value="5"/>
</dbReference>
<name>A0A8J2Q3L1_9HEXA</name>
<protein>
    <submittedName>
        <fullName evidence="15">Uncharacterized protein</fullName>
    </submittedName>
</protein>
<dbReference type="FunFam" id="2.60.40.10:FF:000028">
    <property type="entry name" value="Neuronal cell adhesion molecule"/>
    <property type="match status" value="1"/>
</dbReference>
<reference evidence="15" key="1">
    <citation type="submission" date="2021-06" db="EMBL/GenBank/DDBJ databases">
        <authorList>
            <person name="Hodson N. C."/>
            <person name="Mongue J. A."/>
            <person name="Jaron S. K."/>
        </authorList>
    </citation>
    <scope>NUCLEOTIDE SEQUENCE</scope>
</reference>
<feature type="signal peptide" evidence="12">
    <location>
        <begin position="1"/>
        <end position="22"/>
    </location>
</feature>
<evidence type="ECO:0000256" key="3">
    <source>
        <dbReference type="ARBA" id="ARBA00022692"/>
    </source>
</evidence>
<comment type="caution">
    <text evidence="15">The sequence shown here is derived from an EMBL/GenBank/DDBJ whole genome shotgun (WGS) entry which is preliminary data.</text>
</comment>
<organism evidence="15 16">
    <name type="scientific">Allacma fusca</name>
    <dbReference type="NCBI Taxonomy" id="39272"/>
    <lineage>
        <taxon>Eukaryota</taxon>
        <taxon>Metazoa</taxon>
        <taxon>Ecdysozoa</taxon>
        <taxon>Arthropoda</taxon>
        <taxon>Hexapoda</taxon>
        <taxon>Collembola</taxon>
        <taxon>Symphypleona</taxon>
        <taxon>Sminthuridae</taxon>
        <taxon>Allacma</taxon>
    </lineage>
</organism>
<accession>A0A8J2Q3L1</accession>
<comment type="similarity">
    <text evidence="2">Belongs to the protein kinase superfamily. CAMK Ser/Thr protein kinase family.</text>
</comment>
<feature type="domain" description="Ig-like" evidence="13">
    <location>
        <begin position="418"/>
        <end position="505"/>
    </location>
</feature>
<evidence type="ECO:0000256" key="5">
    <source>
        <dbReference type="ARBA" id="ARBA00022737"/>
    </source>
</evidence>
<evidence type="ECO:0000256" key="10">
    <source>
        <dbReference type="SAM" id="MobiDB-lite"/>
    </source>
</evidence>
<dbReference type="Proteomes" id="UP000708208">
    <property type="component" value="Unassembled WGS sequence"/>
</dbReference>
<dbReference type="GO" id="GO:0030424">
    <property type="term" value="C:axon"/>
    <property type="evidence" value="ECO:0007669"/>
    <property type="project" value="TreeGrafter"/>
</dbReference>
<dbReference type="InterPro" id="IPR013098">
    <property type="entry name" value="Ig_I-set"/>
</dbReference>
<dbReference type="Pfam" id="PF00041">
    <property type="entry name" value="fn3"/>
    <property type="match status" value="2"/>
</dbReference>
<feature type="domain" description="Fibronectin type-III" evidence="14">
    <location>
        <begin position="652"/>
        <end position="756"/>
    </location>
</feature>
<dbReference type="InterPro" id="IPR007110">
    <property type="entry name" value="Ig-like_dom"/>
</dbReference>
<proteinExistence type="inferred from homology"/>
<keyword evidence="9" id="KW-0393">Immunoglobulin domain</keyword>
<dbReference type="PANTHER" id="PTHR44170:SF52">
    <property type="entry name" value="PROTEIN SAX-3"/>
    <property type="match status" value="1"/>
</dbReference>
<dbReference type="Pfam" id="PF07679">
    <property type="entry name" value="I-set"/>
    <property type="match status" value="2"/>
</dbReference>
<evidence type="ECO:0000256" key="4">
    <source>
        <dbReference type="ARBA" id="ARBA00022729"/>
    </source>
</evidence>
<evidence type="ECO:0000259" key="13">
    <source>
        <dbReference type="PROSITE" id="PS50835"/>
    </source>
</evidence>
<keyword evidence="6 11" id="KW-1133">Transmembrane helix</keyword>
<keyword evidence="5" id="KW-0677">Repeat</keyword>